<proteinExistence type="predicted"/>
<dbReference type="Proteomes" id="UP000005408">
    <property type="component" value="Unassembled WGS sequence"/>
</dbReference>
<evidence type="ECO:0000256" key="2">
    <source>
        <dbReference type="SAM" id="SignalP"/>
    </source>
</evidence>
<evidence type="ECO:0000256" key="1">
    <source>
        <dbReference type="SAM" id="MobiDB-lite"/>
    </source>
</evidence>
<feature type="signal peptide" evidence="2">
    <location>
        <begin position="1"/>
        <end position="19"/>
    </location>
</feature>
<feature type="chain" id="PRO_5036457189" evidence="2">
    <location>
        <begin position="20"/>
        <end position="574"/>
    </location>
</feature>
<dbReference type="OMA" id="IGNTRLE"/>
<feature type="compositionally biased region" description="Polar residues" evidence="1">
    <location>
        <begin position="94"/>
        <end position="110"/>
    </location>
</feature>
<feature type="region of interest" description="Disordered" evidence="1">
    <location>
        <begin position="77"/>
        <end position="110"/>
    </location>
</feature>
<name>A0A8W8P110_MAGGI</name>
<organism evidence="3 4">
    <name type="scientific">Magallana gigas</name>
    <name type="common">Pacific oyster</name>
    <name type="synonym">Crassostrea gigas</name>
    <dbReference type="NCBI Taxonomy" id="29159"/>
    <lineage>
        <taxon>Eukaryota</taxon>
        <taxon>Metazoa</taxon>
        <taxon>Spiralia</taxon>
        <taxon>Lophotrochozoa</taxon>
        <taxon>Mollusca</taxon>
        <taxon>Bivalvia</taxon>
        <taxon>Autobranchia</taxon>
        <taxon>Pteriomorphia</taxon>
        <taxon>Ostreida</taxon>
        <taxon>Ostreoidea</taxon>
        <taxon>Ostreidae</taxon>
        <taxon>Magallana</taxon>
    </lineage>
</organism>
<evidence type="ECO:0000313" key="4">
    <source>
        <dbReference type="Proteomes" id="UP000005408"/>
    </source>
</evidence>
<feature type="compositionally biased region" description="Polar residues" evidence="1">
    <location>
        <begin position="238"/>
        <end position="267"/>
    </location>
</feature>
<reference evidence="3" key="1">
    <citation type="submission" date="2022-08" db="UniProtKB">
        <authorList>
            <consortium name="EnsemblMetazoa"/>
        </authorList>
    </citation>
    <scope>IDENTIFICATION</scope>
    <source>
        <strain evidence="3">05x7-T-G4-1.051#20</strain>
    </source>
</reference>
<dbReference type="OrthoDB" id="10627220at2759"/>
<feature type="region of interest" description="Disordered" evidence="1">
    <location>
        <begin position="228"/>
        <end position="267"/>
    </location>
</feature>
<feature type="region of interest" description="Disordered" evidence="1">
    <location>
        <begin position="129"/>
        <end position="159"/>
    </location>
</feature>
<feature type="compositionally biased region" description="Low complexity" evidence="1">
    <location>
        <begin position="129"/>
        <end position="140"/>
    </location>
</feature>
<dbReference type="EnsemblMetazoa" id="G9876.1">
    <property type="protein sequence ID" value="G9876.1:cds"/>
    <property type="gene ID" value="G9876"/>
</dbReference>
<keyword evidence="4" id="KW-1185">Reference proteome</keyword>
<feature type="compositionally biased region" description="Polar residues" evidence="1">
    <location>
        <begin position="144"/>
        <end position="153"/>
    </location>
</feature>
<accession>A0A8W8P110</accession>
<keyword evidence="2" id="KW-0732">Signal</keyword>
<evidence type="ECO:0000313" key="3">
    <source>
        <dbReference type="EnsemblMetazoa" id="G9876.1:cds"/>
    </source>
</evidence>
<sequence length="574" mass="62388">MRGVFCLVIFGVFLHFSGGQRIQASRRIFRRPEQGRLTSDLLAGAPDFNSRDPQSALDPTLIQQANRLRLRNFRARSGLSANSRAPSNHRAADNSVNSRGFPNSNDNSVNSRGFLNNNDNLMNSRAAISRSNTQRNTRSRNNFEDNTAASGSNRFHRNSQVDHRRMNSNDIHNGQIDMTRSRQIPNVPAQSGFQETPIGNDVGNQGLTQDQQLVREMLLLNSLLSESGNIHHNDASSRRSSNQNAGSSDFGSFSIHGQNNPHKTLHQPSMAQDFSSITQQHPGFQSQPKIVLLRNKNPAKPLNLQIGNTRLEVLGGQQDSGSQLIINTLQNAMGTLDTLNGNSNPIQIQNNAINNQNGNSAINIPNGNAFVSNKQANAQQTATVNSNQNGPDAKILLELLKQLRSTSSASTSINSVSNNSAASSVIHGQVNVNNAHVPMVTTAAPVPMATTPLTPSEALRQILGPGVPNALLKQMAKDILPSELQRIDAIMTGQVQATNPAIDVGILKIGNQTHAFDVGTTKKIKIKQDKHGPRAEVTSIIGGHGISRHGYVTEEPPEYDEILLRKVLQKMSGR</sequence>
<dbReference type="AlphaFoldDB" id="A0A8W8P110"/>
<protein>
    <submittedName>
        <fullName evidence="3">Uncharacterized protein</fullName>
    </submittedName>
</protein>